<comment type="caution">
    <text evidence="5">Lacks conserved residue(s) required for the propagation of feature annotation.</text>
</comment>
<sequence length="915" mass="106301">MLDLKKPNITLLLAAFLILLVISVGKEIINFIVDLQWFSDLNYLTVYFRKFLAQLELALPVFLIIFVFLYFYSVKVVNDYVNFAQDIVVKRSAGKYKKIGVYTSLFVSFLVSLYAALSWWNDWLFFKNAVSFNYSDPIFKKDVGFYVFRLPFVYDIYRLLMVVLILVISATVVAYVLMYLSDKTRFYEISERDGNLFRAIYNKEILEKAFREIAPLAAFFFLLLAVGYYFARFQILYSTKGRVFGATYTDVHVTLTFYYILSALSVVVAFLVFVFLMKKNLKYAIISVLLLPLFSLVMALTETAVQNLIVSPNELDKESRYISYNIEYTRKGFGLDKVEEKDYPSKKELTWEVLQKNRDTIDNIMINDYRPVKQAYNQLQALRLYYKFNDIDIDRYTINGKYKQVFIAAREIDQENLSPQAKTWINLHLKYTHGYGVVMSLVNDVTPTGQPEMIVKDIPPTTSTDIRIDRPQIYFGELTNDYVIVNTKTGEFDYPSGDKNIQTNYKGTTGIPMTFPNRILFALYEKEARILLSADITKDSKILIHRNILERANKIAPFLLYDDDPYIVVSDGKLYWIIDAYTYSTNFPYSQPYGNVGINYIRNSVKVVVDAYNGEVDFYIADEKDPLIQAYKKIFPGLFKDIEKMPAGIRQHIRYPQFLFDIQTEVYKTYHMTDPQVFYNKEDAWDIAKEKFDNEVQYQESQYMIMRLPGEQKEEFILMIPYTPSTKANMVAWMAARMDKDNYGKLVVYKFPKNTIVYGPLQIENMIDQDPNISKELSLWNQQGSTVSRGNLLVIPIDDSILYVEPLYIQSQNQNALPEVKRVIVAYKDQIAMEPTLEESLKKVFLGNATAPEIIEKTQEETKGSAEGQRELIIKAHDTYEKAVEAVKKGDWASFGKYMEELKEILKLLKEGVKD</sequence>
<keyword evidence="3 5" id="KW-1133">Transmembrane helix</keyword>
<dbReference type="PANTHER" id="PTHR39344">
    <property type="entry name" value="UPF0182 PROTEIN SLL1060"/>
    <property type="match status" value="1"/>
</dbReference>
<dbReference type="HAMAP" id="MF_01600">
    <property type="entry name" value="UPF0182"/>
    <property type="match status" value="1"/>
</dbReference>
<gene>
    <name evidence="6" type="ORF">CDSM653_02537</name>
</gene>
<name>A0A0F5PIG9_9THEO</name>
<evidence type="ECO:0000256" key="4">
    <source>
        <dbReference type="ARBA" id="ARBA00023136"/>
    </source>
</evidence>
<dbReference type="GO" id="GO:0005576">
    <property type="term" value="C:extracellular region"/>
    <property type="evidence" value="ECO:0007669"/>
    <property type="project" value="TreeGrafter"/>
</dbReference>
<keyword evidence="1 5" id="KW-1003">Cell membrane</keyword>
<accession>A0A0F5PIG9</accession>
<feature type="transmembrane region" description="Helical" evidence="5">
    <location>
        <begin position="251"/>
        <end position="276"/>
    </location>
</feature>
<reference evidence="6 7" key="2">
    <citation type="journal article" date="2015" name="BMC Genomics">
        <title>Analysis of three genomes within the thermophilic bacterial species Caldanaerobacter subterraneus with a focus on carbon monoxide dehydrogenase evolution and hydrolase diversity.</title>
        <authorList>
            <person name="Sant'Anna F.H."/>
            <person name="Lebedinsky A.V."/>
            <person name="Sokolova T.G."/>
            <person name="Robb F.T."/>
            <person name="Gonzalez J.M."/>
        </authorList>
    </citation>
    <scope>NUCLEOTIDE SEQUENCE [LARGE SCALE GENOMIC DNA]</scope>
    <source>
        <strain evidence="6 7">DSM 12653</strain>
    </source>
</reference>
<keyword evidence="2 5" id="KW-0812">Transmembrane</keyword>
<dbReference type="PANTHER" id="PTHR39344:SF1">
    <property type="entry name" value="UPF0182 PROTEIN SLL1060"/>
    <property type="match status" value="1"/>
</dbReference>
<feature type="transmembrane region" description="Helical" evidence="5">
    <location>
        <begin position="213"/>
        <end position="231"/>
    </location>
</feature>
<feature type="transmembrane region" description="Helical" evidence="5">
    <location>
        <begin position="283"/>
        <end position="301"/>
    </location>
</feature>
<feature type="transmembrane region" description="Helical" evidence="5">
    <location>
        <begin position="156"/>
        <end position="180"/>
    </location>
</feature>
<evidence type="ECO:0000256" key="5">
    <source>
        <dbReference type="HAMAP-Rule" id="MF_01600"/>
    </source>
</evidence>
<organism evidence="6 7">
    <name type="scientific">Caldanaerobacter subterraneus subsp. pacificus DSM 12653</name>
    <dbReference type="NCBI Taxonomy" id="391606"/>
    <lineage>
        <taxon>Bacteria</taxon>
        <taxon>Bacillati</taxon>
        <taxon>Bacillota</taxon>
        <taxon>Clostridia</taxon>
        <taxon>Thermoanaerobacterales</taxon>
        <taxon>Thermoanaerobacteraceae</taxon>
        <taxon>Caldanaerobacter</taxon>
    </lineage>
</organism>
<reference evidence="6 7" key="1">
    <citation type="submission" date="2008-07" db="EMBL/GenBank/DDBJ databases">
        <authorList>
            <person name="Gonzalez J."/>
            <person name="Sokolova T."/>
            <person name="Ferriera S."/>
            <person name="Johnson J."/>
            <person name="Kravitz S."/>
            <person name="Beeson K."/>
            <person name="Sutton G."/>
            <person name="Rogers Y.-H."/>
            <person name="Friedman R."/>
            <person name="Frazier M."/>
            <person name="Venter J.C."/>
        </authorList>
    </citation>
    <scope>NUCLEOTIDE SEQUENCE [LARGE SCALE GENOMIC DNA]</scope>
    <source>
        <strain evidence="6 7">DSM 12653</strain>
    </source>
</reference>
<dbReference type="AlphaFoldDB" id="A0A0F5PIG9"/>
<evidence type="ECO:0000313" key="6">
    <source>
        <dbReference type="EMBL" id="KKC28478.1"/>
    </source>
</evidence>
<evidence type="ECO:0000256" key="2">
    <source>
        <dbReference type="ARBA" id="ARBA00022692"/>
    </source>
</evidence>
<comment type="similarity">
    <text evidence="5">Belongs to the UPF0182 family.</text>
</comment>
<feature type="transmembrane region" description="Helical" evidence="5">
    <location>
        <begin position="51"/>
        <end position="72"/>
    </location>
</feature>
<dbReference type="GO" id="GO:0005886">
    <property type="term" value="C:plasma membrane"/>
    <property type="evidence" value="ECO:0007669"/>
    <property type="project" value="UniProtKB-SubCell"/>
</dbReference>
<evidence type="ECO:0000256" key="3">
    <source>
        <dbReference type="ARBA" id="ARBA00022989"/>
    </source>
</evidence>
<feature type="transmembrane region" description="Helical" evidence="5">
    <location>
        <begin position="99"/>
        <end position="120"/>
    </location>
</feature>
<keyword evidence="4 5" id="KW-0472">Membrane</keyword>
<evidence type="ECO:0000313" key="7">
    <source>
        <dbReference type="Proteomes" id="UP000010146"/>
    </source>
</evidence>
<proteinExistence type="inferred from homology"/>
<evidence type="ECO:0000256" key="1">
    <source>
        <dbReference type="ARBA" id="ARBA00022475"/>
    </source>
</evidence>
<dbReference type="EMBL" id="ABXP02000126">
    <property type="protein sequence ID" value="KKC28478.1"/>
    <property type="molecule type" value="Genomic_DNA"/>
</dbReference>
<reference evidence="7" key="3">
    <citation type="submission" date="2015-02" db="EMBL/GenBank/DDBJ databases">
        <title>Genome analysis of three genomes within the thermophilic hydrogenogenic bacterial species Caldanaerobacter subterraneus.</title>
        <authorList>
            <person name="Sant'Anna F.H."/>
            <person name="Lebedinsky A."/>
            <person name="Sokolova T."/>
            <person name="Robb F.T."/>
            <person name="Gonzalez J.M."/>
        </authorList>
    </citation>
    <scope>NUCLEOTIDE SEQUENCE [LARGE SCALE GENOMIC DNA]</scope>
    <source>
        <strain evidence="7">DSM 12653</strain>
    </source>
</reference>
<comment type="caution">
    <text evidence="6">The sequence shown here is derived from an EMBL/GenBank/DDBJ whole genome shotgun (WGS) entry which is preliminary data.</text>
</comment>
<dbReference type="Proteomes" id="UP000010146">
    <property type="component" value="Unassembled WGS sequence"/>
</dbReference>
<dbReference type="Pfam" id="PF03699">
    <property type="entry name" value="UPF0182"/>
    <property type="match status" value="1"/>
</dbReference>
<comment type="subcellular location">
    <subcellularLocation>
        <location evidence="5">Cell membrane</location>
        <topology evidence="5">Multi-pass membrane protein</topology>
    </subcellularLocation>
</comment>
<protein>
    <recommendedName>
        <fullName evidence="5">UPF0182 protein CDSM653_02537</fullName>
    </recommendedName>
</protein>
<dbReference type="InterPro" id="IPR005372">
    <property type="entry name" value="UPF0182"/>
</dbReference>